<feature type="transmembrane region" description="Helical" evidence="6">
    <location>
        <begin position="238"/>
        <end position="262"/>
    </location>
</feature>
<feature type="transmembrane region" description="Helical" evidence="6">
    <location>
        <begin position="172"/>
        <end position="190"/>
    </location>
</feature>
<evidence type="ECO:0000256" key="2">
    <source>
        <dbReference type="ARBA" id="ARBA00022692"/>
    </source>
</evidence>
<evidence type="ECO:0000256" key="4">
    <source>
        <dbReference type="ARBA" id="ARBA00023136"/>
    </source>
</evidence>
<protein>
    <recommendedName>
        <fullName evidence="9">DUF2421 domain-containing protein</fullName>
    </recommendedName>
</protein>
<comment type="caution">
    <text evidence="7">The sequence shown here is derived from an EMBL/GenBank/DDBJ whole genome shotgun (WGS) entry which is preliminary data.</text>
</comment>
<evidence type="ECO:0000313" key="8">
    <source>
        <dbReference type="Proteomes" id="UP000716291"/>
    </source>
</evidence>
<dbReference type="AlphaFoldDB" id="A0A9P6XGN3"/>
<accession>A0A9P6XGN3</accession>
<keyword evidence="3 6" id="KW-1133">Transmembrane helix</keyword>
<feature type="transmembrane region" description="Helical" evidence="6">
    <location>
        <begin position="145"/>
        <end position="166"/>
    </location>
</feature>
<evidence type="ECO:0000256" key="6">
    <source>
        <dbReference type="SAM" id="Phobius"/>
    </source>
</evidence>
<dbReference type="GO" id="GO:0016020">
    <property type="term" value="C:membrane"/>
    <property type="evidence" value="ECO:0007669"/>
    <property type="project" value="UniProtKB-SubCell"/>
</dbReference>
<dbReference type="GO" id="GO:0015743">
    <property type="term" value="P:malate transport"/>
    <property type="evidence" value="ECO:0007669"/>
    <property type="project" value="InterPro"/>
</dbReference>
<keyword evidence="2 6" id="KW-0812">Transmembrane</keyword>
<dbReference type="PANTHER" id="PTHR47804:SF3">
    <property type="entry name" value="PROTEIN BRE4"/>
    <property type="match status" value="1"/>
</dbReference>
<evidence type="ECO:0000256" key="5">
    <source>
        <dbReference type="SAM" id="MobiDB-lite"/>
    </source>
</evidence>
<feature type="transmembrane region" description="Helical" evidence="6">
    <location>
        <begin position="119"/>
        <end position="138"/>
    </location>
</feature>
<evidence type="ECO:0000256" key="3">
    <source>
        <dbReference type="ARBA" id="ARBA00022989"/>
    </source>
</evidence>
<evidence type="ECO:0008006" key="9">
    <source>
        <dbReference type="Google" id="ProtNLM"/>
    </source>
</evidence>
<gene>
    <name evidence="7" type="ORF">G6F64_002602</name>
</gene>
<comment type="subcellular location">
    <subcellularLocation>
        <location evidence="1">Membrane</location>
        <topology evidence="1">Multi-pass membrane protein</topology>
    </subcellularLocation>
</comment>
<proteinExistence type="predicted"/>
<organism evidence="7 8">
    <name type="scientific">Rhizopus oryzae</name>
    <name type="common">Mucormycosis agent</name>
    <name type="synonym">Rhizopus arrhizus var. delemar</name>
    <dbReference type="NCBI Taxonomy" id="64495"/>
    <lineage>
        <taxon>Eukaryota</taxon>
        <taxon>Fungi</taxon>
        <taxon>Fungi incertae sedis</taxon>
        <taxon>Mucoromycota</taxon>
        <taxon>Mucoromycotina</taxon>
        <taxon>Mucoromycetes</taxon>
        <taxon>Mucorales</taxon>
        <taxon>Mucorineae</taxon>
        <taxon>Rhizopodaceae</taxon>
        <taxon>Rhizopus</taxon>
    </lineage>
</organism>
<dbReference type="PANTHER" id="PTHR47804">
    <property type="entry name" value="60S RIBOSOMAL PROTEIN L19"/>
    <property type="match status" value="1"/>
</dbReference>
<feature type="transmembrane region" description="Helical" evidence="6">
    <location>
        <begin position="197"/>
        <end position="218"/>
    </location>
</feature>
<feature type="region of interest" description="Disordered" evidence="5">
    <location>
        <begin position="1"/>
        <end position="23"/>
    </location>
</feature>
<dbReference type="InterPro" id="IPR052430">
    <property type="entry name" value="IVT-Associated"/>
</dbReference>
<dbReference type="Pfam" id="PF11744">
    <property type="entry name" value="ALMT"/>
    <property type="match status" value="1"/>
</dbReference>
<sequence length="557" mass="63268">MVVSVDTEKGLNSTHMKSTDSDEACDLGEKTNSMINEKTIHFEEHLKENTIIIEDLPVPPTTSNSKKREPLATKLVFFKWICDQCKDDKNRYAFQMATAFTLAALFVIIKPVAHIFENAFWIGVAVVTILDNTVGGFLTLSFQRIIGTVVGGVLSIIVMTVVRAIFQPQWDARAAVLLCFFMFAQVFIIARLKQLPNYSYAGGIGLLTTVIILLSGYNDIIHGRLSRVSELGAWRTCNLVIGIVLAMMVSFCVFPVTSTGIMRANLGKSMEKSANLYQRLAEFYLDFKQGESDHSLASMLERKAPIDEEQEPPSIKETLQRIFSNTQTDPRVEQNQVWTNDEITSISNEAISILFQLQTESTRLRNVSNEYNFRLFFYFLEGGKDHCKRYMRRAKRYNEAIDALKRTVWPLASFRLLFPLIHSEQKARMIPTRETLECFTDSLTVMRKLGSILKDRQRPLSDFKEDWLEIHRMVAAGNAHAQRELKETVQIGMNHQNMDGYKLLSYYGFLVRFSAIWDGLKTVVDLLSPLNGALSRPGSVQSESTCLPNREVIHVPE</sequence>
<evidence type="ECO:0000256" key="1">
    <source>
        <dbReference type="ARBA" id="ARBA00004141"/>
    </source>
</evidence>
<keyword evidence="8" id="KW-1185">Reference proteome</keyword>
<dbReference type="EMBL" id="JAANQT010000232">
    <property type="protein sequence ID" value="KAG1312962.1"/>
    <property type="molecule type" value="Genomic_DNA"/>
</dbReference>
<dbReference type="Proteomes" id="UP000716291">
    <property type="component" value="Unassembled WGS sequence"/>
</dbReference>
<evidence type="ECO:0000313" key="7">
    <source>
        <dbReference type="EMBL" id="KAG1312962.1"/>
    </source>
</evidence>
<feature type="transmembrane region" description="Helical" evidence="6">
    <location>
        <begin position="92"/>
        <end position="113"/>
    </location>
</feature>
<reference evidence="7" key="1">
    <citation type="journal article" date="2020" name="Microb. Genom.">
        <title>Genetic diversity of clinical and environmental Mucorales isolates obtained from an investigation of mucormycosis cases among solid organ transplant recipients.</title>
        <authorList>
            <person name="Nguyen M.H."/>
            <person name="Kaul D."/>
            <person name="Muto C."/>
            <person name="Cheng S.J."/>
            <person name="Richter R.A."/>
            <person name="Bruno V.M."/>
            <person name="Liu G."/>
            <person name="Beyhan S."/>
            <person name="Sundermann A.J."/>
            <person name="Mounaud S."/>
            <person name="Pasculle A.W."/>
            <person name="Nierman W.C."/>
            <person name="Driscoll E."/>
            <person name="Cumbie R."/>
            <person name="Clancy C.J."/>
            <person name="Dupont C.L."/>
        </authorList>
    </citation>
    <scope>NUCLEOTIDE SEQUENCE</scope>
    <source>
        <strain evidence="7">GL11</strain>
    </source>
</reference>
<keyword evidence="4 6" id="KW-0472">Membrane</keyword>
<dbReference type="InterPro" id="IPR020966">
    <property type="entry name" value="ALMT"/>
</dbReference>
<name>A0A9P6XGN3_RHIOR</name>